<name>A0A150QEI7_SORCE</name>
<dbReference type="CDD" id="cd02440">
    <property type="entry name" value="AdoMet_MTases"/>
    <property type="match status" value="1"/>
</dbReference>
<dbReference type="Gene3D" id="3.40.50.150">
    <property type="entry name" value="Vaccinia Virus protein VP39"/>
    <property type="match status" value="1"/>
</dbReference>
<dbReference type="InterPro" id="IPR029063">
    <property type="entry name" value="SAM-dependent_MTases_sf"/>
</dbReference>
<dbReference type="EMBL" id="JEMA01000777">
    <property type="protein sequence ID" value="KYF66068.1"/>
    <property type="molecule type" value="Genomic_DNA"/>
</dbReference>
<dbReference type="Pfam" id="PF08241">
    <property type="entry name" value="Methyltransf_11"/>
    <property type="match status" value="1"/>
</dbReference>
<evidence type="ECO:0000259" key="1">
    <source>
        <dbReference type="Pfam" id="PF08241"/>
    </source>
</evidence>
<dbReference type="GO" id="GO:0008757">
    <property type="term" value="F:S-adenosylmethionine-dependent methyltransferase activity"/>
    <property type="evidence" value="ECO:0007669"/>
    <property type="project" value="InterPro"/>
</dbReference>
<evidence type="ECO:0000313" key="2">
    <source>
        <dbReference type="EMBL" id="KYF66068.1"/>
    </source>
</evidence>
<gene>
    <name evidence="2" type="ORF">BE15_41560</name>
</gene>
<comment type="caution">
    <text evidence="2">The sequence shown here is derived from an EMBL/GenBank/DDBJ whole genome shotgun (WGS) entry which is preliminary data.</text>
</comment>
<dbReference type="InterPro" id="IPR013216">
    <property type="entry name" value="Methyltransf_11"/>
</dbReference>
<dbReference type="SUPFAM" id="SSF53335">
    <property type="entry name" value="S-adenosyl-L-methionine-dependent methyltransferases"/>
    <property type="match status" value="1"/>
</dbReference>
<dbReference type="RefSeq" id="WP_061610737.1">
    <property type="nucleotide sequence ID" value="NZ_JEMA01000777.1"/>
</dbReference>
<reference evidence="2 3" key="1">
    <citation type="submission" date="2014-02" db="EMBL/GenBank/DDBJ databases">
        <title>The small core and large imbalanced accessory genome model reveals a collaborative survival strategy of Sorangium cellulosum strains in nature.</title>
        <authorList>
            <person name="Han K."/>
            <person name="Peng R."/>
            <person name="Blom J."/>
            <person name="Li Y.-Z."/>
        </authorList>
    </citation>
    <scope>NUCLEOTIDE SEQUENCE [LARGE SCALE GENOMIC DNA]</scope>
    <source>
        <strain evidence="2 3">So0008-312</strain>
    </source>
</reference>
<dbReference type="AlphaFoldDB" id="A0A150QEI7"/>
<evidence type="ECO:0000313" key="3">
    <source>
        <dbReference type="Proteomes" id="UP000075260"/>
    </source>
</evidence>
<dbReference type="OrthoDB" id="9787738at2"/>
<feature type="domain" description="Methyltransferase type 11" evidence="1">
    <location>
        <begin position="38"/>
        <end position="116"/>
    </location>
</feature>
<proteinExistence type="predicted"/>
<sequence>MNTLYDRIGGSYGATRGQDPRIAALINDALGDARSVVNVGAGTGAYEPADREVLAVEPSETMIAQRSPRSAPVIRASAESLPLRDGDFDAALAVNTVQHWTDLRAGLRELRRVARKRIVIFLRDAKSGTPFWLTEDYLPSLDPSRRTSAIVEAIQEELRLVKALPVRLPRDCVDGLFTAYWGRPEMYLESEIRRNISNFALAREHDLAEGLASLQADLESGAWDRKYGHLRSLSELDLGHRLLVAELAQLAGEPSAGRADPTSS</sequence>
<protein>
    <recommendedName>
        <fullName evidence="1">Methyltransferase type 11 domain-containing protein</fullName>
    </recommendedName>
</protein>
<accession>A0A150QEI7</accession>
<organism evidence="2 3">
    <name type="scientific">Sorangium cellulosum</name>
    <name type="common">Polyangium cellulosum</name>
    <dbReference type="NCBI Taxonomy" id="56"/>
    <lineage>
        <taxon>Bacteria</taxon>
        <taxon>Pseudomonadati</taxon>
        <taxon>Myxococcota</taxon>
        <taxon>Polyangia</taxon>
        <taxon>Polyangiales</taxon>
        <taxon>Polyangiaceae</taxon>
        <taxon>Sorangium</taxon>
    </lineage>
</organism>
<dbReference type="Proteomes" id="UP000075260">
    <property type="component" value="Unassembled WGS sequence"/>
</dbReference>